<feature type="non-terminal residue" evidence="2">
    <location>
        <position position="97"/>
    </location>
</feature>
<dbReference type="InterPro" id="IPR027417">
    <property type="entry name" value="P-loop_NTPase"/>
</dbReference>
<organism evidence="2">
    <name type="scientific">Dissulfuribacter thermophilus</name>
    <dbReference type="NCBI Taxonomy" id="1156395"/>
    <lineage>
        <taxon>Bacteria</taxon>
        <taxon>Pseudomonadati</taxon>
        <taxon>Thermodesulfobacteriota</taxon>
        <taxon>Dissulfuribacteria</taxon>
        <taxon>Dissulfuribacterales</taxon>
        <taxon>Dissulfuribacteraceae</taxon>
        <taxon>Dissulfuribacter</taxon>
    </lineage>
</organism>
<dbReference type="Gene3D" id="3.40.50.300">
    <property type="entry name" value="P-loop containing nucleotide triphosphate hydrolases"/>
    <property type="match status" value="1"/>
</dbReference>
<dbReference type="GO" id="GO:0042242">
    <property type="term" value="F:cobyrinic acid a,c-diamide synthase activity"/>
    <property type="evidence" value="ECO:0007669"/>
    <property type="project" value="InterPro"/>
</dbReference>
<evidence type="ECO:0000313" key="2">
    <source>
        <dbReference type="EMBL" id="HFC47109.1"/>
    </source>
</evidence>
<dbReference type="PANTHER" id="PTHR43873">
    <property type="entry name" value="COBYRINATE A,C-DIAMIDE SYNTHASE"/>
    <property type="match status" value="1"/>
</dbReference>
<dbReference type="SUPFAM" id="SSF52540">
    <property type="entry name" value="P-loop containing nucleoside triphosphate hydrolases"/>
    <property type="match status" value="1"/>
</dbReference>
<feature type="domain" description="CobQ/CobB/MinD/ParA nucleotide binding" evidence="1">
    <location>
        <begin position="5"/>
        <end position="42"/>
    </location>
</feature>
<dbReference type="InterPro" id="IPR004484">
    <property type="entry name" value="CbiA/CobB_synth"/>
</dbReference>
<reference evidence="2" key="1">
    <citation type="journal article" date="2020" name="mSystems">
        <title>Genome- and Community-Level Interaction Insights into Carbon Utilization and Element Cycling Functions of Hydrothermarchaeota in Hydrothermal Sediment.</title>
        <authorList>
            <person name="Zhou Z."/>
            <person name="Liu Y."/>
            <person name="Xu W."/>
            <person name="Pan J."/>
            <person name="Luo Z.H."/>
            <person name="Li M."/>
        </authorList>
    </citation>
    <scope>NUCLEOTIDE SEQUENCE [LARGE SCALE GENOMIC DNA]</scope>
    <source>
        <strain evidence="2">HyVt-503</strain>
    </source>
</reference>
<dbReference type="AlphaFoldDB" id="A0A7V2SYT9"/>
<gene>
    <name evidence="2" type="ORF">ENJ63_04425</name>
</gene>
<name>A0A7V2SYT9_9BACT</name>
<sequence>MARSLIIAGTQSGVGKTTITLGIIGALTRLGLKVQPFKAGPDFIDPGLHRLFLGGKTPSHNLDTWIMEKDEIRRVFFDYSDLKDLALVEGVMGLFDG</sequence>
<comment type="caution">
    <text evidence="2">The sequence shown here is derived from an EMBL/GenBank/DDBJ whole genome shotgun (WGS) entry which is preliminary data.</text>
</comment>
<dbReference type="Proteomes" id="UP000885797">
    <property type="component" value="Unassembled WGS sequence"/>
</dbReference>
<dbReference type="InterPro" id="IPR002586">
    <property type="entry name" value="CobQ/CobB/MinD/ParA_Nub-bd_dom"/>
</dbReference>
<dbReference type="Pfam" id="PF01656">
    <property type="entry name" value="CbiA"/>
    <property type="match status" value="1"/>
</dbReference>
<protein>
    <submittedName>
        <fullName evidence="2">Cobyrinic acid a,c-diamide synthase</fullName>
    </submittedName>
</protein>
<evidence type="ECO:0000259" key="1">
    <source>
        <dbReference type="Pfam" id="PF01656"/>
    </source>
</evidence>
<proteinExistence type="predicted"/>
<dbReference type="PANTHER" id="PTHR43873:SF1">
    <property type="entry name" value="COBYRINATE A,C-DIAMIDE SYNTHASE"/>
    <property type="match status" value="1"/>
</dbReference>
<dbReference type="EMBL" id="DRND01000353">
    <property type="protein sequence ID" value="HFC47109.1"/>
    <property type="molecule type" value="Genomic_DNA"/>
</dbReference>
<accession>A0A7V2SYT9</accession>